<sequence>DAYNKRSDLYGKNILNRFFFFFYLIMNGFYSNSGEWTFGKKAFFRDFILGCLFSALVRNINTETVIVDWSCRPGRNEIRSRLRAC</sequence>
<keyword evidence="1" id="KW-1133">Transmembrane helix</keyword>
<name>A0ABS8W068_9PROT</name>
<keyword evidence="3" id="KW-1185">Reference proteome</keyword>
<gene>
    <name evidence="2" type="ORF">LWC05_10510</name>
</gene>
<protein>
    <submittedName>
        <fullName evidence="2">Uncharacterized protein</fullName>
    </submittedName>
</protein>
<feature type="non-terminal residue" evidence="2">
    <location>
        <position position="1"/>
    </location>
</feature>
<keyword evidence="1" id="KW-0472">Membrane</keyword>
<reference evidence="2 3" key="1">
    <citation type="submission" date="2021-12" db="EMBL/GenBank/DDBJ databases">
        <title>Genome sequence of Acetobacter sicerae DmPark20a_162.</title>
        <authorList>
            <person name="Chaston J.M."/>
        </authorList>
    </citation>
    <scope>NUCLEOTIDE SEQUENCE [LARGE SCALE GENOMIC DNA]</scope>
    <source>
        <strain evidence="2 3">DmPark20a_162</strain>
    </source>
</reference>
<dbReference type="Proteomes" id="UP001521074">
    <property type="component" value="Unassembled WGS sequence"/>
</dbReference>
<organism evidence="2 3">
    <name type="scientific">Acetobacter sicerae</name>
    <dbReference type="NCBI Taxonomy" id="85325"/>
    <lineage>
        <taxon>Bacteria</taxon>
        <taxon>Pseudomonadati</taxon>
        <taxon>Pseudomonadota</taxon>
        <taxon>Alphaproteobacteria</taxon>
        <taxon>Acetobacterales</taxon>
        <taxon>Acetobacteraceae</taxon>
        <taxon>Acetobacter</taxon>
    </lineage>
</organism>
<proteinExistence type="predicted"/>
<evidence type="ECO:0000313" key="3">
    <source>
        <dbReference type="Proteomes" id="UP001521074"/>
    </source>
</evidence>
<feature type="transmembrane region" description="Helical" evidence="1">
    <location>
        <begin position="14"/>
        <end position="30"/>
    </location>
</feature>
<evidence type="ECO:0000256" key="1">
    <source>
        <dbReference type="SAM" id="Phobius"/>
    </source>
</evidence>
<evidence type="ECO:0000313" key="2">
    <source>
        <dbReference type="EMBL" id="MCE0744312.1"/>
    </source>
</evidence>
<dbReference type="RefSeq" id="WP_232878030.1">
    <property type="nucleotide sequence ID" value="NZ_JAJSOJ010000030.1"/>
</dbReference>
<accession>A0ABS8W068</accession>
<keyword evidence="1" id="KW-0812">Transmembrane</keyword>
<dbReference type="EMBL" id="JAJSOJ010000030">
    <property type="protein sequence ID" value="MCE0744312.1"/>
    <property type="molecule type" value="Genomic_DNA"/>
</dbReference>
<comment type="caution">
    <text evidence="2">The sequence shown here is derived from an EMBL/GenBank/DDBJ whole genome shotgun (WGS) entry which is preliminary data.</text>
</comment>